<evidence type="ECO:0000313" key="2">
    <source>
        <dbReference type="Proteomes" id="UP001172386"/>
    </source>
</evidence>
<keyword evidence="2" id="KW-1185">Reference proteome</keyword>
<gene>
    <name evidence="1" type="ORF">H2198_006632</name>
</gene>
<protein>
    <submittedName>
        <fullName evidence="1">Uncharacterized protein</fullName>
    </submittedName>
</protein>
<comment type="caution">
    <text evidence="1">The sequence shown here is derived from an EMBL/GenBank/DDBJ whole genome shotgun (WGS) entry which is preliminary data.</text>
</comment>
<sequence>MIYVTILGLLACLFWSVRTTPCLHKSEGLAKLTLPWGTWEATKYDEDRDIYVFRNVRFGKAPVDDLRFAAPQYPEPIANKYQVQDSSYGPKCIQADVSKEAFPEPVANGTESEDCLFLDVYVPSWALELDPNDEKLAVVVWIYGGAYVFGAKNTTIELKTGNFSAYDGKSIFDSSQGSLIWVTGNYRLGAYGFLAGSTMEGGGQPNAGLHDQRLLLDWVQKYIGQIGGDKDSVNMWGLSAGGGSIVHHLTAYGGKKDQKPLFKRAAIWSAAFQWAYDRKQTLEQTFLNFTQAAGCPRDASKALECLRKVAKDSDEMKKANQQIVTQQLALGMFPFGPAVDGDLVPELPASLLAKVSHDYDEASLFLAKWVDTKDDFTKFLALAFPGQQLQEIRKSIEDKYPPVAFDFHQTTRMRQVLRDSTFVCNKQQVYSAYKNSSKVYAIRYDMLPAQHGSDLLAVVWNYEADVSDLIRALIPSIPDWMPPIFESFWAYFVYKYQRYFASHALTGDPNYLALGDDLQWEVTIDDGDKLVNSMKAGLLYRSGQTQFYTLGQDAQTSVEACDFWTGIAKQIAKMQTGSLILNAQNVEL</sequence>
<evidence type="ECO:0000313" key="1">
    <source>
        <dbReference type="EMBL" id="KAJ9654334.1"/>
    </source>
</evidence>
<organism evidence="1 2">
    <name type="scientific">Neophaeococcomyces mojaviensis</name>
    <dbReference type="NCBI Taxonomy" id="3383035"/>
    <lineage>
        <taxon>Eukaryota</taxon>
        <taxon>Fungi</taxon>
        <taxon>Dikarya</taxon>
        <taxon>Ascomycota</taxon>
        <taxon>Pezizomycotina</taxon>
        <taxon>Eurotiomycetes</taxon>
        <taxon>Chaetothyriomycetidae</taxon>
        <taxon>Chaetothyriales</taxon>
        <taxon>Chaetothyriales incertae sedis</taxon>
        <taxon>Neophaeococcomyces</taxon>
    </lineage>
</organism>
<accession>A0ACC3A2H7</accession>
<name>A0ACC3A2H7_9EURO</name>
<dbReference type="EMBL" id="JAPDRQ010000124">
    <property type="protein sequence ID" value="KAJ9654334.1"/>
    <property type="molecule type" value="Genomic_DNA"/>
</dbReference>
<proteinExistence type="predicted"/>
<reference evidence="1" key="1">
    <citation type="submission" date="2022-10" db="EMBL/GenBank/DDBJ databases">
        <title>Culturing micro-colonial fungi from biological soil crusts in the Mojave desert and describing Neophaeococcomyces mojavensis, and introducing the new genera and species Taxawa tesnikishii.</title>
        <authorList>
            <person name="Kurbessoian T."/>
            <person name="Stajich J.E."/>
        </authorList>
    </citation>
    <scope>NUCLEOTIDE SEQUENCE</scope>
    <source>
        <strain evidence="1">JES_112</strain>
    </source>
</reference>
<dbReference type="Proteomes" id="UP001172386">
    <property type="component" value="Unassembled WGS sequence"/>
</dbReference>